<protein>
    <submittedName>
        <fullName evidence="2">Uncharacterized protein</fullName>
    </submittedName>
</protein>
<keyword evidence="1" id="KW-1133">Transmembrane helix</keyword>
<dbReference type="Proteomes" id="UP000694228">
    <property type="component" value="Chromosome"/>
</dbReference>
<evidence type="ECO:0000256" key="1">
    <source>
        <dbReference type="SAM" id="Phobius"/>
    </source>
</evidence>
<dbReference type="EMBL" id="CP077107">
    <property type="protein sequence ID" value="QXO95918.1"/>
    <property type="molecule type" value="Genomic_DNA"/>
</dbReference>
<keyword evidence="1" id="KW-0472">Membrane</keyword>
<name>A0A8F5VQ59_METHU</name>
<sequence>MLLSIVLKMIVAGGIHAILTLSAALLDNGILTGNFENVLDIKFFMLIAAIIANICQIGNVTSAAHYLLILMNSLLIMQLCYPLSSRANESMARIFEVLDATPEIRDPENSLPLDPEAVEGRVGFEHVSQSYPFIHVHDLPITRTIENLLYRVQQERYQE</sequence>
<proteinExistence type="predicted"/>
<feature type="transmembrane region" description="Helical" evidence="1">
    <location>
        <begin position="38"/>
        <end position="59"/>
    </location>
</feature>
<accession>A0A8F5VQ59</accession>
<dbReference type="AlphaFoldDB" id="A0A8F5VQ59"/>
<evidence type="ECO:0000313" key="2">
    <source>
        <dbReference type="EMBL" id="QXO95918.1"/>
    </source>
</evidence>
<feature type="transmembrane region" description="Helical" evidence="1">
    <location>
        <begin position="6"/>
        <end position="26"/>
    </location>
</feature>
<gene>
    <name evidence="2" type="ORF">KSK55_05905</name>
</gene>
<reference evidence="2 3" key="1">
    <citation type="submission" date="2021-06" db="EMBL/GenBank/DDBJ databases">
        <title>Complete genome sequence of the secondary alcohol utilizing methanogen Methanospirillum hungatei strain GP1.</title>
        <authorList>
            <person name="Day L.A."/>
            <person name="Costa K.C."/>
        </authorList>
    </citation>
    <scope>NUCLEOTIDE SEQUENCE [LARGE SCALE GENOMIC DNA]</scope>
    <source>
        <strain evidence="2 3">GP1</strain>
    </source>
</reference>
<evidence type="ECO:0000313" key="3">
    <source>
        <dbReference type="Proteomes" id="UP000694228"/>
    </source>
</evidence>
<organism evidence="2 3">
    <name type="scientific">Methanospirillum hungatei</name>
    <dbReference type="NCBI Taxonomy" id="2203"/>
    <lineage>
        <taxon>Archaea</taxon>
        <taxon>Methanobacteriati</taxon>
        <taxon>Methanobacteriota</taxon>
        <taxon>Stenosarchaea group</taxon>
        <taxon>Methanomicrobia</taxon>
        <taxon>Methanomicrobiales</taxon>
        <taxon>Methanospirillaceae</taxon>
        <taxon>Methanospirillum</taxon>
    </lineage>
</organism>
<keyword evidence="1" id="KW-0812">Transmembrane</keyword>